<dbReference type="CDD" id="cd02440">
    <property type="entry name" value="AdoMet_MTases"/>
    <property type="match status" value="1"/>
</dbReference>
<evidence type="ECO:0000256" key="2">
    <source>
        <dbReference type="ARBA" id="ARBA00022573"/>
    </source>
</evidence>
<dbReference type="CDD" id="cd11644">
    <property type="entry name" value="Precorrin-6Y-MT"/>
    <property type="match status" value="1"/>
</dbReference>
<keyword evidence="2" id="KW-0169">Cobalamin biosynthesis</keyword>
<evidence type="ECO:0000256" key="3">
    <source>
        <dbReference type="ARBA" id="ARBA00022603"/>
    </source>
</evidence>
<evidence type="ECO:0000256" key="4">
    <source>
        <dbReference type="ARBA" id="ARBA00022679"/>
    </source>
</evidence>
<dbReference type="InterPro" id="IPR014777">
    <property type="entry name" value="4pyrrole_Mease_sub1"/>
</dbReference>
<dbReference type="Gene3D" id="3.40.50.150">
    <property type="entry name" value="Vaccinia Virus protein VP39"/>
    <property type="match status" value="1"/>
</dbReference>
<keyword evidence="5" id="KW-0949">S-adenosyl-L-methionine</keyword>
<keyword evidence="4" id="KW-0808">Transferase</keyword>
<evidence type="ECO:0000256" key="1">
    <source>
        <dbReference type="ARBA" id="ARBA00004953"/>
    </source>
</evidence>
<organism evidence="7 8">
    <name type="scientific">Cohnella boryungensis</name>
    <dbReference type="NCBI Taxonomy" id="768479"/>
    <lineage>
        <taxon>Bacteria</taxon>
        <taxon>Bacillati</taxon>
        <taxon>Bacillota</taxon>
        <taxon>Bacilli</taxon>
        <taxon>Bacillales</taxon>
        <taxon>Paenibacillaceae</taxon>
        <taxon>Cohnella</taxon>
    </lineage>
</organism>
<dbReference type="SUPFAM" id="SSF53790">
    <property type="entry name" value="Tetrapyrrole methylase"/>
    <property type="match status" value="1"/>
</dbReference>
<keyword evidence="8" id="KW-1185">Reference proteome</keyword>
<dbReference type="RefSeq" id="WP_204604250.1">
    <property type="nucleotide sequence ID" value="NZ_JBHSED010000038.1"/>
</dbReference>
<dbReference type="PIRSF" id="PIRSF036428">
    <property type="entry name" value="CobL"/>
    <property type="match status" value="1"/>
</dbReference>
<protein>
    <submittedName>
        <fullName evidence="7">Precorrin-6y C5,15-methyltransferase (Decarboxylating) subunit CbiE</fullName>
    </submittedName>
</protein>
<dbReference type="PANTHER" id="PTHR43182:SF1">
    <property type="entry name" value="COBALT-PRECORRIN-7 C(5)-METHYLTRANSFERASE"/>
    <property type="match status" value="1"/>
</dbReference>
<dbReference type="InterPro" id="IPR014008">
    <property type="entry name" value="Cbl_synth_MTase_CbiT"/>
</dbReference>
<dbReference type="InterPro" id="IPR035996">
    <property type="entry name" value="4pyrrol_Methylase_sf"/>
</dbReference>
<sequence>MENAWNGKDGKPKVIGIGDNGRASLPPRYLEWIGQCDVLVGGERQLGFFPEFAGERIVLKGPLSEAARRLKEEAAQGKKCVVLASGDPLFYGIGGYLATKLDVDVYPATSSVQAAFSRIGESWQDAELISVHGRSMKGLAQRIDGKPKVALLTDEQNDPRAIAAYLLEFGMTEYRMFVAENLDGDRERCGWYELEEALGESYSPLNVVILRHRPEAAASVPSWPMGIDDEAFAQRKPDKGLITKKEIRVLSLAQLGLKPDSIVWDIGTCTGSVAIEAARIARRGAVYAIEKNAADLDNCRTNMKRFRADITAVEGRAPAGLDAFPDPDAVFLGGTGGEMQELLRLCSARLRPGGRIVLNAVTIENLYEANRILAEEGLDVSIAMVQPSRSKPILDMTRFEGLNPVYIITAVRKQPGEASEKESSASD</sequence>
<accession>A0ABV8SCS4</accession>
<dbReference type="NCBIfam" id="TIGR02467">
    <property type="entry name" value="CbiE"/>
    <property type="match status" value="1"/>
</dbReference>
<dbReference type="InterPro" id="IPR050714">
    <property type="entry name" value="Cobalamin_biosynth_MTase"/>
</dbReference>
<evidence type="ECO:0000259" key="6">
    <source>
        <dbReference type="Pfam" id="PF00590"/>
    </source>
</evidence>
<dbReference type="PANTHER" id="PTHR43182">
    <property type="entry name" value="COBALT-PRECORRIN-6B C(15)-METHYLTRANSFERASE (DECARBOXYLATING)"/>
    <property type="match status" value="1"/>
</dbReference>
<comment type="caution">
    <text evidence="7">The sequence shown here is derived from an EMBL/GenBank/DDBJ whole genome shotgun (WGS) entry which is preliminary data.</text>
</comment>
<dbReference type="InterPro" id="IPR014776">
    <property type="entry name" value="4pyrrole_Mease_sub2"/>
</dbReference>
<feature type="domain" description="Tetrapyrrole methylase" evidence="6">
    <location>
        <begin position="14"/>
        <end position="182"/>
    </location>
</feature>
<dbReference type="NCBIfam" id="TIGR02469">
    <property type="entry name" value="CbiT"/>
    <property type="match status" value="1"/>
</dbReference>
<dbReference type="InterPro" id="IPR000878">
    <property type="entry name" value="4pyrrol_Mease"/>
</dbReference>
<dbReference type="InterPro" id="IPR029063">
    <property type="entry name" value="SAM-dependent_MTases_sf"/>
</dbReference>
<keyword evidence="3" id="KW-0489">Methyltransferase</keyword>
<evidence type="ECO:0000256" key="5">
    <source>
        <dbReference type="ARBA" id="ARBA00022691"/>
    </source>
</evidence>
<dbReference type="SUPFAM" id="SSF53335">
    <property type="entry name" value="S-adenosyl-L-methionine-dependent methyltransferases"/>
    <property type="match status" value="1"/>
</dbReference>
<dbReference type="InterPro" id="IPR012818">
    <property type="entry name" value="CbiE"/>
</dbReference>
<dbReference type="Gene3D" id="3.30.950.10">
    <property type="entry name" value="Methyltransferase, Cobalt-precorrin-4 Transmethylase, Domain 2"/>
    <property type="match status" value="1"/>
</dbReference>
<reference evidence="8" key="1">
    <citation type="journal article" date="2019" name="Int. J. Syst. Evol. Microbiol.">
        <title>The Global Catalogue of Microorganisms (GCM) 10K type strain sequencing project: providing services to taxonomists for standard genome sequencing and annotation.</title>
        <authorList>
            <consortium name="The Broad Institute Genomics Platform"/>
            <consortium name="The Broad Institute Genome Sequencing Center for Infectious Disease"/>
            <person name="Wu L."/>
            <person name="Ma J."/>
        </authorList>
    </citation>
    <scope>NUCLEOTIDE SEQUENCE [LARGE SCALE GENOMIC DNA]</scope>
    <source>
        <strain evidence="8">CGMCC 4.1641</strain>
    </source>
</reference>
<dbReference type="Gene3D" id="3.40.1010.10">
    <property type="entry name" value="Cobalt-precorrin-4 Transmethylase, Domain 1"/>
    <property type="match status" value="1"/>
</dbReference>
<name>A0ABV8SCS4_9BACL</name>
<comment type="pathway">
    <text evidence="1">Cofactor biosynthesis; adenosylcobalamin biosynthesis.</text>
</comment>
<evidence type="ECO:0000313" key="8">
    <source>
        <dbReference type="Proteomes" id="UP001595755"/>
    </source>
</evidence>
<dbReference type="EMBL" id="JBHSED010000038">
    <property type="protein sequence ID" value="MFC4305356.1"/>
    <property type="molecule type" value="Genomic_DNA"/>
</dbReference>
<dbReference type="InterPro" id="IPR006365">
    <property type="entry name" value="Cbl_synth_CobL"/>
</dbReference>
<evidence type="ECO:0000313" key="7">
    <source>
        <dbReference type="EMBL" id="MFC4305356.1"/>
    </source>
</evidence>
<gene>
    <name evidence="7" type="primary">cbiE</name>
    <name evidence="7" type="ORF">ACFO1S_18145</name>
</gene>
<dbReference type="Pfam" id="PF00590">
    <property type="entry name" value="TP_methylase"/>
    <property type="match status" value="1"/>
</dbReference>
<proteinExistence type="predicted"/>
<dbReference type="Proteomes" id="UP001595755">
    <property type="component" value="Unassembled WGS sequence"/>
</dbReference>